<comment type="caution">
    <text evidence="2">The sequence shown here is derived from an EMBL/GenBank/DDBJ whole genome shotgun (WGS) entry which is preliminary data.</text>
</comment>
<sequence>MYRGCPTCRILERRGYGHAYGIAEWLFKLKLIVKDTSDEMEVTAWETAEQIVGMDLDEFVAVHVRVESEALLKRSTEAPCTPARMVVPPFSLTAGVTSDSGMASIPTRREGEHMDLKSGIRNPHFRSGLFIGFCAGLLTRGLVYIVALDAHAVCLLAFWHGF</sequence>
<evidence type="ECO:0000313" key="2">
    <source>
        <dbReference type="EMBL" id="KAL3695486.1"/>
    </source>
</evidence>
<keyword evidence="1" id="KW-0812">Transmembrane</keyword>
<dbReference type="AlphaFoldDB" id="A0ABD3HZK7"/>
<evidence type="ECO:0000256" key="1">
    <source>
        <dbReference type="SAM" id="Phobius"/>
    </source>
</evidence>
<keyword evidence="1" id="KW-1133">Transmembrane helix</keyword>
<feature type="transmembrane region" description="Helical" evidence="1">
    <location>
        <begin position="129"/>
        <end position="159"/>
    </location>
</feature>
<protein>
    <submittedName>
        <fullName evidence="2">Uncharacterized protein</fullName>
    </submittedName>
</protein>
<dbReference type="EMBL" id="JBJQOH010000002">
    <property type="protein sequence ID" value="KAL3695486.1"/>
    <property type="molecule type" value="Genomic_DNA"/>
</dbReference>
<name>A0ABD3HZK7_9MARC</name>
<organism evidence="2 3">
    <name type="scientific">Riccia sorocarpa</name>
    <dbReference type="NCBI Taxonomy" id="122646"/>
    <lineage>
        <taxon>Eukaryota</taxon>
        <taxon>Viridiplantae</taxon>
        <taxon>Streptophyta</taxon>
        <taxon>Embryophyta</taxon>
        <taxon>Marchantiophyta</taxon>
        <taxon>Marchantiopsida</taxon>
        <taxon>Marchantiidae</taxon>
        <taxon>Marchantiales</taxon>
        <taxon>Ricciaceae</taxon>
        <taxon>Riccia</taxon>
    </lineage>
</organism>
<gene>
    <name evidence="2" type="ORF">R1sor_009562</name>
</gene>
<proteinExistence type="predicted"/>
<dbReference type="Proteomes" id="UP001633002">
    <property type="component" value="Unassembled WGS sequence"/>
</dbReference>
<keyword evidence="3" id="KW-1185">Reference proteome</keyword>
<accession>A0ABD3HZK7</accession>
<keyword evidence="1" id="KW-0472">Membrane</keyword>
<evidence type="ECO:0000313" key="3">
    <source>
        <dbReference type="Proteomes" id="UP001633002"/>
    </source>
</evidence>
<reference evidence="2 3" key="1">
    <citation type="submission" date="2024-09" db="EMBL/GenBank/DDBJ databases">
        <title>Chromosome-scale assembly of Riccia sorocarpa.</title>
        <authorList>
            <person name="Paukszto L."/>
        </authorList>
    </citation>
    <scope>NUCLEOTIDE SEQUENCE [LARGE SCALE GENOMIC DNA]</scope>
    <source>
        <strain evidence="2">LP-2024</strain>
        <tissue evidence="2">Aerial parts of the thallus</tissue>
    </source>
</reference>